<keyword evidence="1 4" id="KW-0808">Transferase</keyword>
<dbReference type="EMBL" id="CAADEX010000162">
    <property type="protein sequence ID" value="VFJ66184.1"/>
    <property type="molecule type" value="Genomic_DNA"/>
</dbReference>
<dbReference type="SUPFAM" id="SSF55729">
    <property type="entry name" value="Acyl-CoA N-acyltransferases (Nat)"/>
    <property type="match status" value="1"/>
</dbReference>
<dbReference type="CDD" id="cd04301">
    <property type="entry name" value="NAT_SF"/>
    <property type="match status" value="1"/>
</dbReference>
<protein>
    <submittedName>
        <fullName evidence="4">Acetyltransferase (GNAT) domain-containing protein</fullName>
    </submittedName>
</protein>
<dbReference type="PANTHER" id="PTHR43626:SF4">
    <property type="entry name" value="GCN5-RELATED N-ACETYLTRANSFERASE 2, CHLOROPLASTIC"/>
    <property type="match status" value="1"/>
</dbReference>
<dbReference type="PANTHER" id="PTHR43626">
    <property type="entry name" value="ACYL-COA N-ACYLTRANSFERASE"/>
    <property type="match status" value="1"/>
</dbReference>
<name>A0A450TGB9_9GAMM</name>
<feature type="domain" description="N-acetyltransferase" evidence="3">
    <location>
        <begin position="15"/>
        <end position="149"/>
    </location>
</feature>
<gene>
    <name evidence="4" type="ORF">BECKDK2373B_GA0170837_11626</name>
</gene>
<reference evidence="4" key="1">
    <citation type="submission" date="2019-02" db="EMBL/GenBank/DDBJ databases">
        <authorList>
            <person name="Gruber-Vodicka R. H."/>
            <person name="Seah K. B. B."/>
        </authorList>
    </citation>
    <scope>NUCLEOTIDE SEQUENCE</scope>
    <source>
        <strain evidence="4">BECK_DK47</strain>
    </source>
</reference>
<dbReference type="GO" id="GO:0005737">
    <property type="term" value="C:cytoplasm"/>
    <property type="evidence" value="ECO:0007669"/>
    <property type="project" value="TreeGrafter"/>
</dbReference>
<dbReference type="InterPro" id="IPR016181">
    <property type="entry name" value="Acyl_CoA_acyltransferase"/>
</dbReference>
<evidence type="ECO:0000256" key="2">
    <source>
        <dbReference type="ARBA" id="ARBA00023315"/>
    </source>
</evidence>
<dbReference type="PROSITE" id="PS51186">
    <property type="entry name" value="GNAT"/>
    <property type="match status" value="1"/>
</dbReference>
<evidence type="ECO:0000313" key="4">
    <source>
        <dbReference type="EMBL" id="VFJ66184.1"/>
    </source>
</evidence>
<evidence type="ECO:0000256" key="1">
    <source>
        <dbReference type="ARBA" id="ARBA00022679"/>
    </source>
</evidence>
<dbReference type="AlphaFoldDB" id="A0A450TGB9"/>
<dbReference type="InterPro" id="IPR000182">
    <property type="entry name" value="GNAT_dom"/>
</dbReference>
<proteinExistence type="predicted"/>
<accession>A0A450TGB9</accession>
<dbReference type="GO" id="GO:0008080">
    <property type="term" value="F:N-acetyltransferase activity"/>
    <property type="evidence" value="ECO:0007669"/>
    <property type="project" value="InterPro"/>
</dbReference>
<organism evidence="4">
    <name type="scientific">Candidatus Kentrum sp. DK</name>
    <dbReference type="NCBI Taxonomy" id="2126562"/>
    <lineage>
        <taxon>Bacteria</taxon>
        <taxon>Pseudomonadati</taxon>
        <taxon>Pseudomonadota</taxon>
        <taxon>Gammaproteobacteria</taxon>
        <taxon>Candidatus Kentrum</taxon>
    </lineage>
</organism>
<dbReference type="Pfam" id="PF13508">
    <property type="entry name" value="Acetyltransf_7"/>
    <property type="match status" value="1"/>
</dbReference>
<sequence length="149" mass="16374">MKPAPASPLSGEVSIIERLPTPDEYNRLRESVGWHRIDSERAEAALGRSFFSVCAIREEQPVGFGRIVGDGAVYFYVQDVIVLPEQQGKGIGHRIMERLMAYLDKNAPAGSGAFIGLMATTKALGLYRQYGLEPLPGDSPFLGLWRNGH</sequence>
<dbReference type="Gene3D" id="3.40.630.30">
    <property type="match status" value="1"/>
</dbReference>
<dbReference type="InterPro" id="IPR045039">
    <property type="entry name" value="NSI-like"/>
</dbReference>
<evidence type="ECO:0000259" key="3">
    <source>
        <dbReference type="PROSITE" id="PS51186"/>
    </source>
</evidence>
<keyword evidence="2" id="KW-0012">Acyltransferase</keyword>